<organism evidence="2">
    <name type="scientific">Coccidioides posadasii (strain RMSCC 757 / Silveira)</name>
    <name type="common">Valley fever fungus</name>
    <dbReference type="NCBI Taxonomy" id="443226"/>
    <lineage>
        <taxon>Eukaryota</taxon>
        <taxon>Fungi</taxon>
        <taxon>Dikarya</taxon>
        <taxon>Ascomycota</taxon>
        <taxon>Pezizomycotina</taxon>
        <taxon>Eurotiomycetes</taxon>
        <taxon>Eurotiomycetidae</taxon>
        <taxon>Onygenales</taxon>
        <taxon>Onygenaceae</taxon>
        <taxon>Coccidioides</taxon>
    </lineage>
</organism>
<dbReference type="HOGENOM" id="CLU_1337402_0_0_1"/>
<accession>E9D4J5</accession>
<dbReference type="AlphaFoldDB" id="E9D4J5"/>
<dbReference type="VEuPathDB" id="FungiDB:CPSG_04534"/>
<dbReference type="EMBL" id="GL636491">
    <property type="protein sequence ID" value="EFW18988.1"/>
    <property type="molecule type" value="Genomic_DNA"/>
</dbReference>
<reference evidence="2" key="2">
    <citation type="submission" date="2010-03" db="EMBL/GenBank/DDBJ databases">
        <title>The genome sequence of Coccidioides posadasii strain Silveira.</title>
        <authorList>
            <consortium name="The Broad Institute Genome Sequencing Center for Infectious Disease"/>
            <person name="Neafsey D."/>
            <person name="Orbach M."/>
            <person name="Henn M.R."/>
            <person name="Cole G.T."/>
            <person name="Galgiani J."/>
            <person name="Gardner M.J."/>
            <person name="Kirkland T.N."/>
            <person name="Taylor J.W."/>
            <person name="Young S.K."/>
            <person name="Zeng Q."/>
            <person name="Koehrsen M."/>
            <person name="Alvarado L."/>
            <person name="Berlin A."/>
            <person name="Borenstein D."/>
            <person name="Chapman S.B."/>
            <person name="Chen Z."/>
            <person name="Engels R."/>
            <person name="Freedman E."/>
            <person name="Gellesch M."/>
            <person name="Goldberg J."/>
            <person name="Griggs A."/>
            <person name="Gujja S."/>
            <person name="Heilman E."/>
            <person name="Heiman D."/>
            <person name="Howarth C."/>
            <person name="Jen D."/>
            <person name="Larson L."/>
            <person name="Mehta T."/>
            <person name="Neiman D."/>
            <person name="Park D."/>
            <person name="Pearson M."/>
            <person name="Richards J."/>
            <person name="Roberts A."/>
            <person name="Saif S."/>
            <person name="Shea T."/>
            <person name="Shenoy N."/>
            <person name="Sisk P."/>
            <person name="Stolte C."/>
            <person name="Sykes S."/>
            <person name="Walk T."/>
            <person name="White J."/>
            <person name="Yandava C."/>
            <person name="Haas B."/>
            <person name="Nusbaum C."/>
            <person name="Birren B."/>
        </authorList>
    </citation>
    <scope>NUCLEOTIDE SEQUENCE [LARGE SCALE GENOMIC DNA]</scope>
    <source>
        <strain evidence="2">RMSCC 757 / Silveira</strain>
    </source>
</reference>
<name>E9D4J5_COCPS</name>
<dbReference type="Proteomes" id="UP000002497">
    <property type="component" value="Unassembled WGS sequence"/>
</dbReference>
<keyword evidence="2" id="KW-1185">Reference proteome</keyword>
<sequence length="205" mass="23260">MPEVASQLPLRGWRRLRRFCAISRRPNDAAEIYKNPTSLPQTTTHFFILFLPRPIPSLAPTRTAPSSYRDDAVLPGSRPLFTARTAVQSTATPSLHRRRTQSRRLDHCSHAVMVFATSSDRRLPSQWPISRPAFPLTSLMFFYSCPFFSRLLCPLSFPEPAIQIPARAWASRICFPSRMTPITGIFWEAGAMSPPARYHHGPPEE</sequence>
<gene>
    <name evidence="1" type="ORF">CPSG_04534</name>
</gene>
<evidence type="ECO:0000313" key="2">
    <source>
        <dbReference type="Proteomes" id="UP000002497"/>
    </source>
</evidence>
<proteinExistence type="predicted"/>
<protein>
    <submittedName>
        <fullName evidence="1">Uncharacterized protein</fullName>
    </submittedName>
</protein>
<evidence type="ECO:0000313" key="1">
    <source>
        <dbReference type="EMBL" id="EFW18988.1"/>
    </source>
</evidence>
<reference evidence="2" key="1">
    <citation type="journal article" date="2010" name="Genome Res.">
        <title>Population genomic sequencing of Coccidioides fungi reveals recent hybridization and transposon control.</title>
        <authorList>
            <person name="Neafsey D.E."/>
            <person name="Barker B.M."/>
            <person name="Sharpton T.J."/>
            <person name="Stajich J.E."/>
            <person name="Park D.J."/>
            <person name="Whiston E."/>
            <person name="Hung C.-Y."/>
            <person name="McMahan C."/>
            <person name="White J."/>
            <person name="Sykes S."/>
            <person name="Heiman D."/>
            <person name="Young S."/>
            <person name="Zeng Q."/>
            <person name="Abouelleil A."/>
            <person name="Aftuck L."/>
            <person name="Bessette D."/>
            <person name="Brown A."/>
            <person name="FitzGerald M."/>
            <person name="Lui A."/>
            <person name="Macdonald J.P."/>
            <person name="Priest M."/>
            <person name="Orbach M.J."/>
            <person name="Galgiani J.N."/>
            <person name="Kirkland T.N."/>
            <person name="Cole G.T."/>
            <person name="Birren B.W."/>
            <person name="Henn M.R."/>
            <person name="Taylor J.W."/>
            <person name="Rounsley S.D."/>
        </authorList>
    </citation>
    <scope>NUCLEOTIDE SEQUENCE [LARGE SCALE GENOMIC DNA]</scope>
    <source>
        <strain evidence="2">RMSCC 757 / Silveira</strain>
    </source>
</reference>